<organism evidence="1 2">
    <name type="scientific">Fictibacillus phosphorivorans</name>
    <dbReference type="NCBI Taxonomy" id="1221500"/>
    <lineage>
        <taxon>Bacteria</taxon>
        <taxon>Bacillati</taxon>
        <taxon>Bacillota</taxon>
        <taxon>Bacilli</taxon>
        <taxon>Bacillales</taxon>
        <taxon>Fictibacillaceae</taxon>
        <taxon>Fictibacillus</taxon>
    </lineage>
</organism>
<dbReference type="KEGG" id="fpn:ABE65_017710"/>
<protein>
    <submittedName>
        <fullName evidence="1">Uncharacterized protein</fullName>
    </submittedName>
</protein>
<sequence>MTFEDQPTSEVVITKLQYVLENKFTREEFYFWAYKWVQNFDKRDQLTKEEDKLHDYLIELLAIDLEIKKDVYFHPNDDIKDWIQKINDGESF</sequence>
<dbReference type="RefSeq" id="WP_066397845.1">
    <property type="nucleotide sequence ID" value="NZ_CP015378.1"/>
</dbReference>
<dbReference type="Proteomes" id="UP000076623">
    <property type="component" value="Chromosome"/>
</dbReference>
<dbReference type="EMBL" id="CP015378">
    <property type="protein sequence ID" value="ANC78536.1"/>
    <property type="molecule type" value="Genomic_DNA"/>
</dbReference>
<reference evidence="1 2" key="1">
    <citation type="submission" date="2016-04" db="EMBL/GenBank/DDBJ databases">
        <title>Complete genome sequence of Fictibacillus phosphorivorans G25-29, a strain toxic to nematodes.</title>
        <authorList>
            <person name="Zheng Z."/>
        </authorList>
    </citation>
    <scope>NUCLEOTIDE SEQUENCE [LARGE SCALE GENOMIC DNA]</scope>
    <source>
        <strain evidence="1 2">G25-29</strain>
    </source>
</reference>
<dbReference type="STRING" id="1221500.ABE65_017710"/>
<dbReference type="AlphaFoldDB" id="A0A160IQK9"/>
<evidence type="ECO:0000313" key="2">
    <source>
        <dbReference type="Proteomes" id="UP000076623"/>
    </source>
</evidence>
<accession>A0A160IQK9</accession>
<gene>
    <name evidence="1" type="ORF">ABE65_017710</name>
</gene>
<keyword evidence="2" id="KW-1185">Reference proteome</keyword>
<name>A0A160IQK9_9BACL</name>
<evidence type="ECO:0000313" key="1">
    <source>
        <dbReference type="EMBL" id="ANC78536.1"/>
    </source>
</evidence>
<proteinExistence type="predicted"/>